<protein>
    <submittedName>
        <fullName evidence="10">Uncharacterized protein</fullName>
    </submittedName>
</protein>
<name>A0A182JM38_ANOAO</name>
<proteinExistence type="predicted"/>
<dbReference type="VEuPathDB" id="VectorBase:AATE020623"/>
<sequence length="102" mass="11682">MGLNVIAADIWSPIWFFLVAVMFKLFLLCYFGNRLIIESDTLADCVYSIDWVSMPLSEQRLVLIMIANAQPPLQVNGIFMPLSMASFFTIMKASYSYYTLLH</sequence>
<evidence type="ECO:0000256" key="5">
    <source>
        <dbReference type="ARBA" id="ARBA00022725"/>
    </source>
</evidence>
<reference evidence="10" key="1">
    <citation type="submission" date="2022-08" db="UniProtKB">
        <authorList>
            <consortium name="EnsemblMetazoa"/>
        </authorList>
    </citation>
    <scope>IDENTIFICATION</scope>
    <source>
        <strain evidence="10">EBRO</strain>
    </source>
</reference>
<dbReference type="EnsemblMetazoa" id="AATE020623-RA">
    <property type="protein sequence ID" value="AATE020623-PA.1"/>
    <property type="gene ID" value="AATE020623"/>
</dbReference>
<dbReference type="GO" id="GO:0005886">
    <property type="term" value="C:plasma membrane"/>
    <property type="evidence" value="ECO:0007669"/>
    <property type="project" value="UniProtKB-SubCell"/>
</dbReference>
<dbReference type="GO" id="GO:0007165">
    <property type="term" value="P:signal transduction"/>
    <property type="evidence" value="ECO:0007669"/>
    <property type="project" value="UniProtKB-KW"/>
</dbReference>
<keyword evidence="7" id="KW-0472">Membrane</keyword>
<keyword evidence="2" id="KW-1003">Cell membrane</keyword>
<accession>A0A182JM38</accession>
<dbReference type="AlphaFoldDB" id="A0A182JM38"/>
<evidence type="ECO:0000313" key="10">
    <source>
        <dbReference type="EnsemblMetazoa" id="AATE020623-PA.1"/>
    </source>
</evidence>
<dbReference type="PANTHER" id="PTHR21137:SF35">
    <property type="entry name" value="ODORANT RECEPTOR 19A-RELATED"/>
    <property type="match status" value="1"/>
</dbReference>
<organism evidence="10">
    <name type="scientific">Anopheles atroparvus</name>
    <name type="common">European mosquito</name>
    <dbReference type="NCBI Taxonomy" id="41427"/>
    <lineage>
        <taxon>Eukaryota</taxon>
        <taxon>Metazoa</taxon>
        <taxon>Ecdysozoa</taxon>
        <taxon>Arthropoda</taxon>
        <taxon>Hexapoda</taxon>
        <taxon>Insecta</taxon>
        <taxon>Pterygota</taxon>
        <taxon>Neoptera</taxon>
        <taxon>Endopterygota</taxon>
        <taxon>Diptera</taxon>
        <taxon>Nematocera</taxon>
        <taxon>Culicoidea</taxon>
        <taxon>Culicidae</taxon>
        <taxon>Anophelinae</taxon>
        <taxon>Anopheles</taxon>
    </lineage>
</organism>
<evidence type="ECO:0000256" key="6">
    <source>
        <dbReference type="ARBA" id="ARBA00022989"/>
    </source>
</evidence>
<dbReference type="PANTHER" id="PTHR21137">
    <property type="entry name" value="ODORANT RECEPTOR"/>
    <property type="match status" value="1"/>
</dbReference>
<comment type="subcellular location">
    <subcellularLocation>
        <location evidence="1">Cell membrane</location>
        <topology evidence="1">Multi-pass membrane protein</topology>
    </subcellularLocation>
</comment>
<dbReference type="InterPro" id="IPR004117">
    <property type="entry name" value="7tm6_olfct_rcpt"/>
</dbReference>
<evidence type="ECO:0000256" key="7">
    <source>
        <dbReference type="ARBA" id="ARBA00023136"/>
    </source>
</evidence>
<evidence type="ECO:0000256" key="4">
    <source>
        <dbReference type="ARBA" id="ARBA00022692"/>
    </source>
</evidence>
<dbReference type="GO" id="GO:0004984">
    <property type="term" value="F:olfactory receptor activity"/>
    <property type="evidence" value="ECO:0007669"/>
    <property type="project" value="InterPro"/>
</dbReference>
<evidence type="ECO:0000256" key="3">
    <source>
        <dbReference type="ARBA" id="ARBA00022606"/>
    </source>
</evidence>
<keyword evidence="5" id="KW-0552">Olfaction</keyword>
<keyword evidence="9" id="KW-0807">Transducer</keyword>
<keyword evidence="8" id="KW-0675">Receptor</keyword>
<dbReference type="Pfam" id="PF02949">
    <property type="entry name" value="7tm_6"/>
    <property type="match status" value="1"/>
</dbReference>
<evidence type="ECO:0000256" key="2">
    <source>
        <dbReference type="ARBA" id="ARBA00022475"/>
    </source>
</evidence>
<evidence type="ECO:0000256" key="9">
    <source>
        <dbReference type="ARBA" id="ARBA00023224"/>
    </source>
</evidence>
<keyword evidence="6" id="KW-1133">Transmembrane helix</keyword>
<keyword evidence="3" id="KW-0716">Sensory transduction</keyword>
<keyword evidence="4" id="KW-0812">Transmembrane</keyword>
<evidence type="ECO:0000256" key="8">
    <source>
        <dbReference type="ARBA" id="ARBA00023170"/>
    </source>
</evidence>
<evidence type="ECO:0000256" key="1">
    <source>
        <dbReference type="ARBA" id="ARBA00004651"/>
    </source>
</evidence>
<dbReference type="GO" id="GO:0005549">
    <property type="term" value="F:odorant binding"/>
    <property type="evidence" value="ECO:0007669"/>
    <property type="project" value="InterPro"/>
</dbReference>